<dbReference type="AlphaFoldDB" id="A0A1W6ZFE3"/>
<dbReference type="Proteomes" id="UP000194161">
    <property type="component" value="Chromosome"/>
</dbReference>
<reference evidence="3 4" key="1">
    <citation type="submission" date="2017-05" db="EMBL/GenBank/DDBJ databases">
        <title>Complete and WGS of Bordetella genogroups.</title>
        <authorList>
            <person name="Spilker T."/>
            <person name="LiPuma J."/>
        </authorList>
    </citation>
    <scope>NUCLEOTIDE SEQUENCE [LARGE SCALE GENOMIC DNA]</scope>
    <source>
        <strain evidence="3 4">AU7206</strain>
    </source>
</reference>
<organism evidence="3 4">
    <name type="scientific">Bordetella genomosp. 13</name>
    <dbReference type="NCBI Taxonomy" id="463040"/>
    <lineage>
        <taxon>Bacteria</taxon>
        <taxon>Pseudomonadati</taxon>
        <taxon>Pseudomonadota</taxon>
        <taxon>Betaproteobacteria</taxon>
        <taxon>Burkholderiales</taxon>
        <taxon>Alcaligenaceae</taxon>
        <taxon>Bordetella</taxon>
    </lineage>
</organism>
<dbReference type="OrthoDB" id="8678477at2"/>
<dbReference type="InterPro" id="IPR042100">
    <property type="entry name" value="Bug_dom1"/>
</dbReference>
<dbReference type="InterPro" id="IPR005064">
    <property type="entry name" value="BUG"/>
</dbReference>
<dbReference type="Gene3D" id="3.40.190.150">
    <property type="entry name" value="Bordetella uptake gene, domain 1"/>
    <property type="match status" value="1"/>
</dbReference>
<dbReference type="EMBL" id="CP021111">
    <property type="protein sequence ID" value="ARP96108.1"/>
    <property type="molecule type" value="Genomic_DNA"/>
</dbReference>
<feature type="signal peptide" evidence="2">
    <location>
        <begin position="1"/>
        <end position="23"/>
    </location>
</feature>
<keyword evidence="4" id="KW-1185">Reference proteome</keyword>
<name>A0A1W6ZFE3_9BORD</name>
<keyword evidence="2" id="KW-0732">Signal</keyword>
<evidence type="ECO:0000313" key="3">
    <source>
        <dbReference type="EMBL" id="ARP96108.1"/>
    </source>
</evidence>
<comment type="similarity">
    <text evidence="1">Belongs to the UPF0065 (bug) family.</text>
</comment>
<dbReference type="Pfam" id="PF03401">
    <property type="entry name" value="TctC"/>
    <property type="match status" value="1"/>
</dbReference>
<dbReference type="Gene3D" id="3.40.190.10">
    <property type="entry name" value="Periplasmic binding protein-like II"/>
    <property type="match status" value="1"/>
</dbReference>
<proteinExistence type="inferred from homology"/>
<accession>A0A1W6ZFE3</accession>
<dbReference type="CDD" id="cd13578">
    <property type="entry name" value="PBP2_Bug27"/>
    <property type="match status" value="1"/>
</dbReference>
<dbReference type="STRING" id="463040.CAL15_18040"/>
<dbReference type="SUPFAM" id="SSF53850">
    <property type="entry name" value="Periplasmic binding protein-like II"/>
    <property type="match status" value="1"/>
</dbReference>
<evidence type="ECO:0000256" key="1">
    <source>
        <dbReference type="ARBA" id="ARBA00006987"/>
    </source>
</evidence>
<dbReference type="PANTHER" id="PTHR42928:SF5">
    <property type="entry name" value="BLR1237 PROTEIN"/>
    <property type="match status" value="1"/>
</dbReference>
<gene>
    <name evidence="3" type="ORF">CAL15_18040</name>
</gene>
<protein>
    <recommendedName>
        <fullName evidence="5">LacI family transcriptional regulator</fullName>
    </recommendedName>
</protein>
<dbReference type="PANTHER" id="PTHR42928">
    <property type="entry name" value="TRICARBOXYLATE-BINDING PROTEIN"/>
    <property type="match status" value="1"/>
</dbReference>
<feature type="chain" id="PRO_5012664607" description="LacI family transcriptional regulator" evidence="2">
    <location>
        <begin position="24"/>
        <end position="321"/>
    </location>
</feature>
<dbReference type="PIRSF" id="PIRSF017082">
    <property type="entry name" value="YflP"/>
    <property type="match status" value="1"/>
</dbReference>
<evidence type="ECO:0008006" key="5">
    <source>
        <dbReference type="Google" id="ProtNLM"/>
    </source>
</evidence>
<evidence type="ECO:0000313" key="4">
    <source>
        <dbReference type="Proteomes" id="UP000194161"/>
    </source>
</evidence>
<dbReference type="KEGG" id="bgm:CAL15_18040"/>
<sequence>MTRRRALLALTCAALALPAAAWAWPERPVRIIVPYPPGGITDIVGRSIAERLAETLQQPVVVDNRAGAGGTIGAVLASQSPADGYTLFIGTSATNGTNPVTFKDLRYQPERDFAPVALLATAPLMISVHPSVPAKTLPEFITYLKANPGKVNYASTGKGGSVHLTTELFAMQTKTSMEHIVYKGSAPALSDLVGGHVQVMFDNVPSAAPLAATGKVRALAVTGAKRAASAPDVPTVAEAAVPGFESLSWIALYAPAGTPAAILSELNEAVANAMRHPRLVATFEKAGLEPVGGTPEALAQYQATEIKKWGTVVEAIKYVPE</sequence>
<evidence type="ECO:0000256" key="2">
    <source>
        <dbReference type="SAM" id="SignalP"/>
    </source>
</evidence>